<dbReference type="InterPro" id="IPR025736">
    <property type="entry name" value="PucR_C-HTH_dom"/>
</dbReference>
<dbReference type="PANTHER" id="PTHR33744:SF1">
    <property type="entry name" value="DNA-BINDING TRANSCRIPTIONAL ACTIVATOR ADER"/>
    <property type="match status" value="1"/>
</dbReference>
<feature type="domain" description="PucR C-terminal helix-turn-helix" evidence="1">
    <location>
        <begin position="330"/>
        <end position="382"/>
    </location>
</feature>
<evidence type="ECO:0000313" key="3">
    <source>
        <dbReference type="EMBL" id="MBL3678505.1"/>
    </source>
</evidence>
<evidence type="ECO:0000259" key="1">
    <source>
        <dbReference type="Pfam" id="PF13556"/>
    </source>
</evidence>
<evidence type="ECO:0000259" key="2">
    <source>
        <dbReference type="Pfam" id="PF14361"/>
    </source>
</evidence>
<dbReference type="Pfam" id="PF13556">
    <property type="entry name" value="HTH_30"/>
    <property type="match status" value="1"/>
</dbReference>
<protein>
    <submittedName>
        <fullName evidence="3">PucR family transcriptional regulator</fullName>
    </submittedName>
</protein>
<organism evidence="3 4">
    <name type="scientific">Leucobacter chromiireducens subsp. solipictus</name>
    <dbReference type="NCBI Taxonomy" id="398235"/>
    <lineage>
        <taxon>Bacteria</taxon>
        <taxon>Bacillati</taxon>
        <taxon>Actinomycetota</taxon>
        <taxon>Actinomycetes</taxon>
        <taxon>Micrococcales</taxon>
        <taxon>Microbacteriaceae</taxon>
        <taxon>Leucobacter</taxon>
    </lineage>
</organism>
<name>A0ABS1SD86_9MICO</name>
<reference evidence="3 4" key="1">
    <citation type="submission" date="2018-09" db="EMBL/GenBank/DDBJ databases">
        <title>Comparative genomics of Leucobacter spp.</title>
        <authorList>
            <person name="Reis A.C."/>
            <person name="Kolvenbach B.A."/>
            <person name="Corvini P.F.X."/>
            <person name="Nunes O.C."/>
        </authorList>
    </citation>
    <scope>NUCLEOTIDE SEQUENCE [LARGE SCALE GENOMIC DNA]</scope>
    <source>
        <strain evidence="3 4">TAN 31504</strain>
    </source>
</reference>
<dbReference type="InterPro" id="IPR042070">
    <property type="entry name" value="PucR_C-HTH_sf"/>
</dbReference>
<dbReference type="Pfam" id="PF14361">
    <property type="entry name" value="RsbRD_N"/>
    <property type="match status" value="1"/>
</dbReference>
<dbReference type="RefSeq" id="WP_202343777.1">
    <property type="nucleotide sequence ID" value="NZ_BAAAPI010000002.1"/>
</dbReference>
<evidence type="ECO:0000313" key="4">
    <source>
        <dbReference type="Proteomes" id="UP001645859"/>
    </source>
</evidence>
<dbReference type="InterPro" id="IPR025751">
    <property type="entry name" value="RsbRD_N_dom"/>
</dbReference>
<accession>A0ABS1SD86</accession>
<dbReference type="Gene3D" id="1.10.10.2840">
    <property type="entry name" value="PucR C-terminal helix-turn-helix domain"/>
    <property type="match status" value="1"/>
</dbReference>
<feature type="domain" description="RsbT co-antagonist protein RsbRD N-terminal" evidence="2">
    <location>
        <begin position="29"/>
        <end position="160"/>
    </location>
</feature>
<comment type="caution">
    <text evidence="3">The sequence shown here is derived from an EMBL/GenBank/DDBJ whole genome shotgun (WGS) entry which is preliminary data.</text>
</comment>
<keyword evidence="4" id="KW-1185">Reference proteome</keyword>
<proteinExistence type="predicted"/>
<dbReference type="PANTHER" id="PTHR33744">
    <property type="entry name" value="CARBOHYDRATE DIACID REGULATOR"/>
    <property type="match status" value="1"/>
</dbReference>
<dbReference type="InterPro" id="IPR051448">
    <property type="entry name" value="CdaR-like_regulators"/>
</dbReference>
<dbReference type="Proteomes" id="UP001645859">
    <property type="component" value="Unassembled WGS sequence"/>
</dbReference>
<sequence>MTDSAAEPLGIVDDRRWRELLGQLDPATLTDVLLARLSEVTGYESPRVPRAEIRRTTERSMEILLDGLRSGGIDDTATMPSELGVTRARAGVELSALITAIRLDFAVLWDALMEVADEADAQLIVRRTRSVMRTVDLWVERVQRAYLAEEQRMREDSASLRREAIDALLHLPRATQDTVDTAGRELGFAPADPLIVAAAVRGDIAALRVGLAELERGGVRCHAAHVDGAFVVFTAGRGGAGLDGSEATALFSTLRVGLTRAEDGLIGLRSAAVQARELALLLAPDESEAMTWERGWARRAARLLDGSGAPVTADVDAALAQCSDAKRTRLLETVRSYLATGSIGVTAQALFCHRNTVSKQLQQFRDLTGVDPTVPEAAARLVVGWA</sequence>
<gene>
    <name evidence="3" type="ORF">D3230_04220</name>
</gene>
<dbReference type="EMBL" id="QYAC01000002">
    <property type="protein sequence ID" value="MBL3678505.1"/>
    <property type="molecule type" value="Genomic_DNA"/>
</dbReference>